<dbReference type="Proteomes" id="UP000324222">
    <property type="component" value="Unassembled WGS sequence"/>
</dbReference>
<evidence type="ECO:0000313" key="1">
    <source>
        <dbReference type="EMBL" id="MPC83596.1"/>
    </source>
</evidence>
<protein>
    <submittedName>
        <fullName evidence="1">Uncharacterized protein</fullName>
    </submittedName>
</protein>
<keyword evidence="2" id="KW-1185">Reference proteome</keyword>
<dbReference type="EMBL" id="VSRR010062900">
    <property type="protein sequence ID" value="MPC83596.1"/>
    <property type="molecule type" value="Genomic_DNA"/>
</dbReference>
<dbReference type="AlphaFoldDB" id="A0A5B7IPS5"/>
<organism evidence="1 2">
    <name type="scientific">Portunus trituberculatus</name>
    <name type="common">Swimming crab</name>
    <name type="synonym">Neptunus trituberculatus</name>
    <dbReference type="NCBI Taxonomy" id="210409"/>
    <lineage>
        <taxon>Eukaryota</taxon>
        <taxon>Metazoa</taxon>
        <taxon>Ecdysozoa</taxon>
        <taxon>Arthropoda</taxon>
        <taxon>Crustacea</taxon>
        <taxon>Multicrustacea</taxon>
        <taxon>Malacostraca</taxon>
        <taxon>Eumalacostraca</taxon>
        <taxon>Eucarida</taxon>
        <taxon>Decapoda</taxon>
        <taxon>Pleocyemata</taxon>
        <taxon>Brachyura</taxon>
        <taxon>Eubrachyura</taxon>
        <taxon>Portunoidea</taxon>
        <taxon>Portunidae</taxon>
        <taxon>Portuninae</taxon>
        <taxon>Portunus</taxon>
    </lineage>
</organism>
<evidence type="ECO:0000313" key="2">
    <source>
        <dbReference type="Proteomes" id="UP000324222"/>
    </source>
</evidence>
<comment type="caution">
    <text evidence="1">The sequence shown here is derived from an EMBL/GenBank/DDBJ whole genome shotgun (WGS) entry which is preliminary data.</text>
</comment>
<accession>A0A5B7IPS5</accession>
<reference evidence="1 2" key="1">
    <citation type="submission" date="2019-05" db="EMBL/GenBank/DDBJ databases">
        <title>Another draft genome of Portunus trituberculatus and its Hox gene families provides insights of decapod evolution.</title>
        <authorList>
            <person name="Jeong J.-H."/>
            <person name="Song I."/>
            <person name="Kim S."/>
            <person name="Choi T."/>
            <person name="Kim D."/>
            <person name="Ryu S."/>
            <person name="Kim W."/>
        </authorList>
    </citation>
    <scope>NUCLEOTIDE SEQUENCE [LARGE SCALE GENOMIC DNA]</scope>
    <source>
        <tissue evidence="1">Muscle</tissue>
    </source>
</reference>
<proteinExistence type="predicted"/>
<sequence>MLKLIVNFTGGDNVTEHQYVRGSFIRQTLRLIKREASVLCRQPRWEGRRSSVWAPRHPRSFMCCFETIYPALPPTADSEINFNLTCCQLDSLERRILLLLPRGIRAARPGHQLLTTLTTTITTTLSLTQKYQASDRAVVAVSPE</sequence>
<gene>
    <name evidence="1" type="ORF">E2C01_078308</name>
</gene>
<name>A0A5B7IPS5_PORTR</name>